<dbReference type="Pfam" id="PF02388">
    <property type="entry name" value="FemAB"/>
    <property type="match status" value="1"/>
</dbReference>
<dbReference type="AlphaFoldDB" id="G5KHG9"/>
<dbReference type="GO" id="GO:0008360">
    <property type="term" value="P:regulation of cell shape"/>
    <property type="evidence" value="ECO:0007669"/>
    <property type="project" value="UniProtKB-KW"/>
</dbReference>
<evidence type="ECO:0000256" key="1">
    <source>
        <dbReference type="ARBA" id="ARBA00009943"/>
    </source>
</evidence>
<sequence length="401" mass="47079">MLNIKEVDWETFTKSQENFPQQNFLQTGQMARLQALRGRDVSCLLVFEDETIVGQLLVQYRKIKRFFKEALILHGPIYSNQDQALISQLIASLESYFKKQKVAKISYFPYVIETIKDNQLQTVQSQLNGELIKSFSTAGYQRAFDKEQEMIINTQFVKPLETIHTKEELLENLIPSVKRDIKKSQAMQVKIEELNVENLDEFYHILQMTGERKGFSIQEFDYFKSIKEQFKEHAKFMLAYLDCEAYQNYLNQNISSFETKIKELEDRPQKKRTKGQIADAKDQLRSYYKRQEEFDHMSIQGNKLPLSSYLFMCYGNEIVSFQGGNDERYMNFCAATLIHWEMLQYAINNQYQLFNFYGTTETEMANAGKGNFKFKSQFGGQLDILVGEFYKILNPVLKIIN</sequence>
<evidence type="ECO:0000256" key="4">
    <source>
        <dbReference type="ARBA" id="ARBA00022960"/>
    </source>
</evidence>
<dbReference type="STRING" id="764291.STRUR_1484"/>
<dbReference type="PROSITE" id="PS51191">
    <property type="entry name" value="FEMABX"/>
    <property type="match status" value="1"/>
</dbReference>
<dbReference type="GO" id="GO:0009252">
    <property type="term" value="P:peptidoglycan biosynthetic process"/>
    <property type="evidence" value="ECO:0007669"/>
    <property type="project" value="UniProtKB-KW"/>
</dbReference>
<keyword evidence="3" id="KW-0808">Transferase</keyword>
<dbReference type="EMBL" id="AEUZ02000001">
    <property type="protein sequence ID" value="EHJ55869.1"/>
    <property type="molecule type" value="Genomic_DNA"/>
</dbReference>
<dbReference type="InterPro" id="IPR050644">
    <property type="entry name" value="PG_Glycine_Bridge_Synth"/>
</dbReference>
<reference evidence="8 9" key="1">
    <citation type="journal article" date="2014" name="Int. J. Syst. Evol. Microbiol.">
        <title>Phylogenomics and the dynamic genome evolution of the genus Streptococcus.</title>
        <authorList>
            <consortium name="The Broad Institute Genome Sequencing Platform"/>
            <person name="Richards V.P."/>
            <person name="Palmer S.R."/>
            <person name="Pavinski Bitar P.D."/>
            <person name="Qin X."/>
            <person name="Weinstock G.M."/>
            <person name="Highlander S.K."/>
            <person name="Town C.D."/>
            <person name="Burne R.A."/>
            <person name="Stanhope M.J."/>
        </authorList>
    </citation>
    <scope>NUCLEOTIDE SEQUENCE [LARGE SCALE GENOMIC DNA]</scope>
    <source>
        <strain evidence="8 9">2285-97</strain>
    </source>
</reference>
<dbReference type="GO" id="GO:0071555">
    <property type="term" value="P:cell wall organization"/>
    <property type="evidence" value="ECO:0007669"/>
    <property type="project" value="UniProtKB-KW"/>
</dbReference>
<keyword evidence="4" id="KW-0133">Cell shape</keyword>
<evidence type="ECO:0000313" key="9">
    <source>
        <dbReference type="Proteomes" id="UP000005388"/>
    </source>
</evidence>
<dbReference type="Gene3D" id="1.20.58.90">
    <property type="match status" value="1"/>
</dbReference>
<evidence type="ECO:0000256" key="5">
    <source>
        <dbReference type="ARBA" id="ARBA00022984"/>
    </source>
</evidence>
<keyword evidence="2" id="KW-0963">Cytoplasm</keyword>
<comment type="similarity">
    <text evidence="1">Belongs to the FemABX family.</text>
</comment>
<evidence type="ECO:0000256" key="7">
    <source>
        <dbReference type="ARBA" id="ARBA00023316"/>
    </source>
</evidence>
<evidence type="ECO:0000256" key="6">
    <source>
        <dbReference type="ARBA" id="ARBA00023315"/>
    </source>
</evidence>
<accession>G5KHG9</accession>
<dbReference type="PANTHER" id="PTHR36174">
    <property type="entry name" value="LIPID II:GLYCINE GLYCYLTRANSFERASE"/>
    <property type="match status" value="1"/>
</dbReference>
<dbReference type="Proteomes" id="UP000005388">
    <property type="component" value="Unassembled WGS sequence"/>
</dbReference>
<dbReference type="InterPro" id="IPR003447">
    <property type="entry name" value="FEMABX"/>
</dbReference>
<evidence type="ECO:0000313" key="8">
    <source>
        <dbReference type="EMBL" id="EHJ55869.1"/>
    </source>
</evidence>
<dbReference type="Gene3D" id="3.40.630.30">
    <property type="match status" value="2"/>
</dbReference>
<keyword evidence="5" id="KW-0573">Peptidoglycan synthesis</keyword>
<keyword evidence="9" id="KW-1185">Reference proteome</keyword>
<evidence type="ECO:0000256" key="3">
    <source>
        <dbReference type="ARBA" id="ARBA00022679"/>
    </source>
</evidence>
<dbReference type="eggNOG" id="COG2348">
    <property type="taxonomic scope" value="Bacteria"/>
</dbReference>
<proteinExistence type="inferred from homology"/>
<dbReference type="SUPFAM" id="SSF55729">
    <property type="entry name" value="Acyl-CoA N-acyltransferases (Nat)"/>
    <property type="match status" value="2"/>
</dbReference>
<keyword evidence="7" id="KW-0961">Cell wall biogenesis/degradation</keyword>
<dbReference type="GO" id="GO:0016755">
    <property type="term" value="F:aminoacyltransferase activity"/>
    <property type="evidence" value="ECO:0007669"/>
    <property type="project" value="InterPro"/>
</dbReference>
<evidence type="ECO:0000256" key="2">
    <source>
        <dbReference type="ARBA" id="ARBA00022490"/>
    </source>
</evidence>
<gene>
    <name evidence="8" type="ORF">STRUR_1484</name>
</gene>
<dbReference type="PANTHER" id="PTHR36174:SF2">
    <property type="entry name" value="AMINOACYLTRANSFERASE FEMA"/>
    <property type="match status" value="1"/>
</dbReference>
<keyword evidence="6" id="KW-0012">Acyltransferase</keyword>
<name>G5KHG9_9STRE</name>
<dbReference type="RefSeq" id="WP_006738652.1">
    <property type="nucleotide sequence ID" value="NZ_AEUZ02000001.1"/>
</dbReference>
<comment type="caution">
    <text evidence="8">The sequence shown here is derived from an EMBL/GenBank/DDBJ whole genome shotgun (WGS) entry which is preliminary data.</text>
</comment>
<dbReference type="InterPro" id="IPR016181">
    <property type="entry name" value="Acyl_CoA_acyltransferase"/>
</dbReference>
<protein>
    <submittedName>
        <fullName evidence="8">FemAB family protein</fullName>
    </submittedName>
</protein>
<organism evidence="8 9">
    <name type="scientific">Streptococcus urinalis 2285-97</name>
    <dbReference type="NCBI Taxonomy" id="764291"/>
    <lineage>
        <taxon>Bacteria</taxon>
        <taxon>Bacillati</taxon>
        <taxon>Bacillota</taxon>
        <taxon>Bacilli</taxon>
        <taxon>Lactobacillales</taxon>
        <taxon>Streptococcaceae</taxon>
        <taxon>Streptococcus</taxon>
    </lineage>
</organism>